<keyword evidence="8" id="KW-0862">Zinc</keyword>
<dbReference type="GO" id="GO:0046514">
    <property type="term" value="P:ceramide catabolic process"/>
    <property type="evidence" value="ECO:0007669"/>
    <property type="project" value="TreeGrafter"/>
</dbReference>
<feature type="transmembrane region" description="Helical" evidence="9">
    <location>
        <begin position="155"/>
        <end position="175"/>
    </location>
</feature>
<feature type="transmembrane region" description="Helical" evidence="9">
    <location>
        <begin position="127"/>
        <end position="149"/>
    </location>
</feature>
<gene>
    <name evidence="10" type="ORF">RAG0_03839</name>
</gene>
<evidence type="ECO:0000313" key="11">
    <source>
        <dbReference type="Proteomes" id="UP000178912"/>
    </source>
</evidence>
<keyword evidence="4" id="KW-0378">Hydrolase</keyword>
<dbReference type="PANTHER" id="PTHR46187">
    <property type="entry name" value="ALKALINE CERAMIDASE 3"/>
    <property type="match status" value="1"/>
</dbReference>
<dbReference type="GO" id="GO:0005789">
    <property type="term" value="C:endoplasmic reticulum membrane"/>
    <property type="evidence" value="ECO:0007669"/>
    <property type="project" value="TreeGrafter"/>
</dbReference>
<accession>A0A1E1K6X8</accession>
<comment type="subcellular location">
    <subcellularLocation>
        <location evidence="1">Membrane</location>
        <topology evidence="1">Multi-pass membrane protein</topology>
    </subcellularLocation>
</comment>
<keyword evidence="7" id="KW-0479">Metal-binding</keyword>
<dbReference type="OrthoDB" id="187171at2759"/>
<reference evidence="11" key="1">
    <citation type="submission" date="2016-03" db="EMBL/GenBank/DDBJ databases">
        <authorList>
            <person name="Guldener U."/>
        </authorList>
    </citation>
    <scope>NUCLEOTIDE SEQUENCE [LARGE SCALE GENOMIC DNA]</scope>
    <source>
        <strain evidence="11">04CH-RAC-A.6.1</strain>
    </source>
</reference>
<feature type="binding site" evidence="8">
    <location>
        <position position="283"/>
    </location>
    <ligand>
        <name>Zn(2+)</name>
        <dbReference type="ChEBI" id="CHEBI:29105"/>
        <note>catalytic</note>
    </ligand>
</feature>
<feature type="transmembrane region" description="Helical" evidence="9">
    <location>
        <begin position="280"/>
        <end position="300"/>
    </location>
</feature>
<keyword evidence="6 9" id="KW-0472">Membrane</keyword>
<feature type="binding site" evidence="7">
    <location>
        <position position="32"/>
    </location>
    <ligand>
        <name>Ca(2+)</name>
        <dbReference type="ChEBI" id="CHEBI:29108"/>
    </ligand>
</feature>
<dbReference type="Proteomes" id="UP000178912">
    <property type="component" value="Unassembled WGS sequence"/>
</dbReference>
<evidence type="ECO:0000256" key="2">
    <source>
        <dbReference type="ARBA" id="ARBA00009780"/>
    </source>
</evidence>
<dbReference type="GO" id="GO:0046513">
    <property type="term" value="P:ceramide biosynthetic process"/>
    <property type="evidence" value="ECO:0007669"/>
    <property type="project" value="TreeGrafter"/>
</dbReference>
<dbReference type="GO" id="GO:0016811">
    <property type="term" value="F:hydrolase activity, acting on carbon-nitrogen (but not peptide) bonds, in linear amides"/>
    <property type="evidence" value="ECO:0007669"/>
    <property type="project" value="InterPro"/>
</dbReference>
<evidence type="ECO:0000256" key="5">
    <source>
        <dbReference type="ARBA" id="ARBA00022989"/>
    </source>
</evidence>
<evidence type="ECO:0000256" key="8">
    <source>
        <dbReference type="PIRSR" id="PIRSR608901-2"/>
    </source>
</evidence>
<dbReference type="Pfam" id="PF05875">
    <property type="entry name" value="Ceramidase"/>
    <property type="match status" value="1"/>
</dbReference>
<evidence type="ECO:0000256" key="7">
    <source>
        <dbReference type="PIRSR" id="PIRSR608901-1"/>
    </source>
</evidence>
<feature type="transmembrane region" description="Helical" evidence="9">
    <location>
        <begin position="102"/>
        <end position="120"/>
    </location>
</feature>
<evidence type="ECO:0000256" key="3">
    <source>
        <dbReference type="ARBA" id="ARBA00022692"/>
    </source>
</evidence>
<keyword evidence="3 9" id="KW-0812">Transmembrane</keyword>
<dbReference type="InterPro" id="IPR008901">
    <property type="entry name" value="ACER"/>
</dbReference>
<feature type="binding site" evidence="8">
    <location>
        <position position="279"/>
    </location>
    <ligand>
        <name>Zn(2+)</name>
        <dbReference type="ChEBI" id="CHEBI:29105"/>
        <note>catalytic</note>
    </ligand>
</feature>
<feature type="binding site" evidence="7">
    <location>
        <position position="34"/>
    </location>
    <ligand>
        <name>Ca(2+)</name>
        <dbReference type="ChEBI" id="CHEBI:29108"/>
    </ligand>
</feature>
<feature type="transmembrane region" description="Helical" evidence="9">
    <location>
        <begin position="46"/>
        <end position="63"/>
    </location>
</feature>
<feature type="transmembrane region" description="Helical" evidence="9">
    <location>
        <begin position="227"/>
        <end position="251"/>
    </location>
</feature>
<evidence type="ECO:0000256" key="4">
    <source>
        <dbReference type="ARBA" id="ARBA00022801"/>
    </source>
</evidence>
<dbReference type="EMBL" id="FJUX01000016">
    <property type="protein sequence ID" value="CZS93660.1"/>
    <property type="molecule type" value="Genomic_DNA"/>
</dbReference>
<keyword evidence="11" id="KW-1185">Reference proteome</keyword>
<evidence type="ECO:0000256" key="6">
    <source>
        <dbReference type="ARBA" id="ARBA00023136"/>
    </source>
</evidence>
<comment type="similarity">
    <text evidence="2">Belongs to the alkaline ceramidase family.</text>
</comment>
<sequence length="343" mass="39206">MSFLPSIPYPPASGGDGDGNGYWSPVTSTLNWCEEDYYLTTYAAEVVNSCTNLIFVFLAYKGIASCVRYGHDRVFLLGFMSYLVIGLGSIAFHMTLKYPMQLLDELSMIYTTSIMFYAIFSHNRSPLGCTLLLTLTVGIAAFITLYYHYLQDPLFHQNMFALLTVIVVLRSMFVMERTLRPRFKPLLYTHIHSQSQPIAHSRSNGNEDFSLSVAEKKEEAWKEARDLAILGTMWKMIACGLTSVACGFLIWNLDNAYCSTLRRWRREVGLPWGVLLEGHGWWHLMTGIAAYFNLTWAVWLRYCMDGRQDEVELEWPSLWGSVPVVVRRGDGDGNAMEKMRRIE</sequence>
<evidence type="ECO:0000256" key="9">
    <source>
        <dbReference type="SAM" id="Phobius"/>
    </source>
</evidence>
<organism evidence="10 11">
    <name type="scientific">Rhynchosporium agropyri</name>
    <dbReference type="NCBI Taxonomy" id="914238"/>
    <lineage>
        <taxon>Eukaryota</taxon>
        <taxon>Fungi</taxon>
        <taxon>Dikarya</taxon>
        <taxon>Ascomycota</taxon>
        <taxon>Pezizomycotina</taxon>
        <taxon>Leotiomycetes</taxon>
        <taxon>Helotiales</taxon>
        <taxon>Ploettnerulaceae</taxon>
        <taxon>Rhynchosporium</taxon>
    </lineage>
</organism>
<dbReference type="AlphaFoldDB" id="A0A1E1K6X8"/>
<protein>
    <submittedName>
        <fullName evidence="10">Related to alkaline dihydroceramidase Ydc1</fullName>
    </submittedName>
</protein>
<evidence type="ECO:0000256" key="1">
    <source>
        <dbReference type="ARBA" id="ARBA00004141"/>
    </source>
</evidence>
<feature type="binding site" evidence="7">
    <location>
        <position position="45"/>
    </location>
    <ligand>
        <name>Ca(2+)</name>
        <dbReference type="ChEBI" id="CHEBI:29108"/>
    </ligand>
</feature>
<proteinExistence type="inferred from homology"/>
<dbReference type="PANTHER" id="PTHR46187:SF3">
    <property type="entry name" value="ALKALINE CERAMIDASE 3"/>
    <property type="match status" value="1"/>
</dbReference>
<name>A0A1E1K6X8_9HELO</name>
<feature type="binding site" evidence="8">
    <location>
        <position position="93"/>
    </location>
    <ligand>
        <name>Zn(2+)</name>
        <dbReference type="ChEBI" id="CHEBI:29105"/>
        <note>catalytic</note>
    </ligand>
</feature>
<comment type="cofactor">
    <cofactor evidence="8">
        <name>Zn(2+)</name>
        <dbReference type="ChEBI" id="CHEBI:29105"/>
    </cofactor>
</comment>
<evidence type="ECO:0000313" key="10">
    <source>
        <dbReference type="EMBL" id="CZS93660.1"/>
    </source>
</evidence>
<dbReference type="GO" id="GO:0046872">
    <property type="term" value="F:metal ion binding"/>
    <property type="evidence" value="ECO:0007669"/>
    <property type="project" value="UniProtKB-KW"/>
</dbReference>
<keyword evidence="7" id="KW-0106">Calcium</keyword>
<keyword evidence="5 9" id="KW-1133">Transmembrane helix</keyword>
<feature type="transmembrane region" description="Helical" evidence="9">
    <location>
        <begin position="75"/>
        <end position="96"/>
    </location>
</feature>